<proteinExistence type="predicted"/>
<organism evidence="2 3">
    <name type="scientific">Pseudomicrostroma glucosiphilum</name>
    <dbReference type="NCBI Taxonomy" id="1684307"/>
    <lineage>
        <taxon>Eukaryota</taxon>
        <taxon>Fungi</taxon>
        <taxon>Dikarya</taxon>
        <taxon>Basidiomycota</taxon>
        <taxon>Ustilaginomycotina</taxon>
        <taxon>Exobasidiomycetes</taxon>
        <taxon>Microstromatales</taxon>
        <taxon>Microstromatales incertae sedis</taxon>
        <taxon>Pseudomicrostroma</taxon>
    </lineage>
</organism>
<sequence length="431" mass="46726">MGPRNGCHSTSKTLRPQLALSTQSTWGAGAVNTAFITRRGFADPVSLGPWAATLPNPVPSSPNTVRTPASGWASSPRRSPDSVRPSSSTHPIPIGPPRKGLKKLQEGKGKAFLGLKLELSQLFERADFVRFLQHHCKPLSSKAAPAKTSKWHQHCMRVARRSDIWRRFEELQQRQRRQLGLPTVVAMRGAYELFAFRDVEVFAVKECKRGQKHESCPLISSTITSIHSLDMHFLALLLILSALVANVAGMRSGPGALPPGHERIYGQRYNRHDEPVWDVQESSPSRPSSPNTDAIGITAWQIRQAQRTAPTARTARPRSPSPDGGSTPRNFATPLPTPSPPRSEQRRKKGFGLGKLLGCLTCGKPGTSGSPGNSGRRRYASPGASPRSSPSRHGSRRPSGGGSPGHVSVAASPESQYYHAGSSGAWRPWGE</sequence>
<evidence type="ECO:0000313" key="3">
    <source>
        <dbReference type="Proteomes" id="UP000245942"/>
    </source>
</evidence>
<protein>
    <submittedName>
        <fullName evidence="2">Uncharacterized protein</fullName>
    </submittedName>
</protein>
<feature type="compositionally biased region" description="Low complexity" evidence="1">
    <location>
        <begin position="354"/>
        <end position="367"/>
    </location>
</feature>
<dbReference type="Proteomes" id="UP000245942">
    <property type="component" value="Unassembled WGS sequence"/>
</dbReference>
<gene>
    <name evidence="2" type="ORF">BCV69DRAFT_278829</name>
</gene>
<feature type="compositionally biased region" description="Low complexity" evidence="1">
    <location>
        <begin position="380"/>
        <end position="392"/>
    </location>
</feature>
<dbReference type="GeneID" id="37012950"/>
<name>A0A316TZR0_9BASI</name>
<feature type="compositionally biased region" description="Low complexity" evidence="1">
    <location>
        <begin position="74"/>
        <end position="88"/>
    </location>
</feature>
<accession>A0A316TZR0</accession>
<evidence type="ECO:0000256" key="1">
    <source>
        <dbReference type="SAM" id="MobiDB-lite"/>
    </source>
</evidence>
<feature type="compositionally biased region" description="Low complexity" evidence="1">
    <location>
        <begin position="304"/>
        <end position="322"/>
    </location>
</feature>
<feature type="region of interest" description="Disordered" evidence="1">
    <location>
        <begin position="54"/>
        <end position="103"/>
    </location>
</feature>
<dbReference type="EMBL" id="KZ819335">
    <property type="protein sequence ID" value="PWN18679.1"/>
    <property type="molecule type" value="Genomic_DNA"/>
</dbReference>
<dbReference type="AlphaFoldDB" id="A0A316TZR0"/>
<evidence type="ECO:0000313" key="2">
    <source>
        <dbReference type="EMBL" id="PWN18679.1"/>
    </source>
</evidence>
<feature type="region of interest" description="Disordered" evidence="1">
    <location>
        <begin position="304"/>
        <end position="431"/>
    </location>
</feature>
<dbReference type="RefSeq" id="XP_025345839.1">
    <property type="nucleotide sequence ID" value="XM_025491216.1"/>
</dbReference>
<keyword evidence="3" id="KW-1185">Reference proteome</keyword>
<reference evidence="2 3" key="1">
    <citation type="journal article" date="2018" name="Mol. Biol. Evol.">
        <title>Broad Genomic Sampling Reveals a Smut Pathogenic Ancestry of the Fungal Clade Ustilaginomycotina.</title>
        <authorList>
            <person name="Kijpornyongpan T."/>
            <person name="Mondo S.J."/>
            <person name="Barry K."/>
            <person name="Sandor L."/>
            <person name="Lee J."/>
            <person name="Lipzen A."/>
            <person name="Pangilinan J."/>
            <person name="LaButti K."/>
            <person name="Hainaut M."/>
            <person name="Henrissat B."/>
            <person name="Grigoriev I.V."/>
            <person name="Spatafora J.W."/>
            <person name="Aime M.C."/>
        </authorList>
    </citation>
    <scope>NUCLEOTIDE SEQUENCE [LARGE SCALE GENOMIC DNA]</scope>
    <source>
        <strain evidence="2 3">MCA 4718</strain>
    </source>
</reference>